<dbReference type="PANTHER" id="PTHR36844:SF1">
    <property type="entry name" value="PROTEASE PRSW"/>
    <property type="match status" value="1"/>
</dbReference>
<feature type="region of interest" description="Disordered" evidence="1">
    <location>
        <begin position="1"/>
        <end position="66"/>
    </location>
</feature>
<feature type="transmembrane region" description="Helical" evidence="2">
    <location>
        <begin position="272"/>
        <end position="305"/>
    </location>
</feature>
<dbReference type="GO" id="GO:0008233">
    <property type="term" value="F:peptidase activity"/>
    <property type="evidence" value="ECO:0007669"/>
    <property type="project" value="InterPro"/>
</dbReference>
<feature type="compositionally biased region" description="Low complexity" evidence="1">
    <location>
        <begin position="29"/>
        <end position="54"/>
    </location>
</feature>
<feature type="region of interest" description="Disordered" evidence="1">
    <location>
        <begin position="353"/>
        <end position="400"/>
    </location>
</feature>
<feature type="transmembrane region" description="Helical" evidence="2">
    <location>
        <begin position="325"/>
        <end position="347"/>
    </location>
</feature>
<feature type="transmembrane region" description="Helical" evidence="2">
    <location>
        <begin position="135"/>
        <end position="158"/>
    </location>
</feature>
<dbReference type="EMBL" id="JACBZH010000001">
    <property type="protein sequence ID" value="NYH88870.1"/>
    <property type="molecule type" value="Genomic_DNA"/>
</dbReference>
<evidence type="ECO:0000313" key="3">
    <source>
        <dbReference type="EMBL" id="NYH88870.1"/>
    </source>
</evidence>
<feature type="transmembrane region" description="Helical" evidence="2">
    <location>
        <begin position="102"/>
        <end position="123"/>
    </location>
</feature>
<dbReference type="Pfam" id="PF13367">
    <property type="entry name" value="PrsW-protease"/>
    <property type="match status" value="1"/>
</dbReference>
<dbReference type="AlphaFoldDB" id="A0A852ZIF0"/>
<reference evidence="3 4" key="1">
    <citation type="submission" date="2020-07" db="EMBL/GenBank/DDBJ databases">
        <title>Sequencing the genomes of 1000 actinobacteria strains.</title>
        <authorList>
            <person name="Klenk H.-P."/>
        </authorList>
    </citation>
    <scope>NUCLEOTIDE SEQUENCE [LARGE SCALE GENOMIC DNA]</scope>
    <source>
        <strain evidence="3 4">DSM 18448</strain>
    </source>
</reference>
<feature type="transmembrane region" description="Helical" evidence="2">
    <location>
        <begin position="241"/>
        <end position="260"/>
    </location>
</feature>
<dbReference type="Proteomes" id="UP000579605">
    <property type="component" value="Unassembled WGS sequence"/>
</dbReference>
<feature type="transmembrane region" description="Helical" evidence="2">
    <location>
        <begin position="197"/>
        <end position="221"/>
    </location>
</feature>
<dbReference type="PANTHER" id="PTHR36844">
    <property type="entry name" value="PROTEASE PRSW"/>
    <property type="match status" value="1"/>
</dbReference>
<keyword evidence="4" id="KW-1185">Reference proteome</keyword>
<evidence type="ECO:0000256" key="1">
    <source>
        <dbReference type="SAM" id="MobiDB-lite"/>
    </source>
</evidence>
<proteinExistence type="predicted"/>
<dbReference type="InterPro" id="IPR026898">
    <property type="entry name" value="PrsW"/>
</dbReference>
<keyword evidence="2" id="KW-0812">Transmembrane</keyword>
<sequence length="400" mass="41460">MSDVTGQAPRQAGPDEPSGTDEPTGTVEATEPAVPGGATAPTGTGAPATTGTAPGPMPALPGRPPGQRRGLTSYAWGRFLLFGLALWLVAAIVTLGSGDTPMLPVVVILGAFVGPLTYARWVHERRPVPGLDLSLLVRAYVLSGVLGLLCASVLAGYFRAPDAFGYVGVALGEEIVKALVLLYLARRLPTRTLRSGLVLGAVVGFGFGACETAGYGLQALLNVSGLSVRTVVETELLRGPVGPVGQALWTALLGGTIFAAAHGRRLRPTTGILFTLLGVGLLHALWDSLRSVAIVFALLVTGTTWQPRLLSLGFVPRPSAVQIQLYAVTCAVGLVLLVAVGVIWLGILRRRPTGPAKPERPGPEPVTVTPDQSLRAGGSTNTQAPVPPSPEERTPDRTDA</sequence>
<protein>
    <submittedName>
        <fullName evidence="3">RsiW-degrading membrane proteinase PrsW (M82 family)</fullName>
    </submittedName>
</protein>
<dbReference type="RefSeq" id="WP_179786703.1">
    <property type="nucleotide sequence ID" value="NZ_BAAARR010000003.1"/>
</dbReference>
<feature type="compositionally biased region" description="Basic and acidic residues" evidence="1">
    <location>
        <begin position="390"/>
        <end position="400"/>
    </location>
</feature>
<feature type="transmembrane region" description="Helical" evidence="2">
    <location>
        <begin position="75"/>
        <end position="96"/>
    </location>
</feature>
<organism evidence="3 4">
    <name type="scientific">Actinopolymorpha rutila</name>
    <dbReference type="NCBI Taxonomy" id="446787"/>
    <lineage>
        <taxon>Bacteria</taxon>
        <taxon>Bacillati</taxon>
        <taxon>Actinomycetota</taxon>
        <taxon>Actinomycetes</taxon>
        <taxon>Propionibacteriales</taxon>
        <taxon>Actinopolymorphaceae</taxon>
        <taxon>Actinopolymorpha</taxon>
    </lineage>
</organism>
<evidence type="ECO:0000313" key="4">
    <source>
        <dbReference type="Proteomes" id="UP000579605"/>
    </source>
</evidence>
<keyword evidence="2" id="KW-1133">Transmembrane helix</keyword>
<keyword evidence="2" id="KW-0472">Membrane</keyword>
<gene>
    <name evidence="3" type="ORF">F4554_001508</name>
</gene>
<feature type="compositionally biased region" description="Pro residues" evidence="1">
    <location>
        <begin position="55"/>
        <end position="64"/>
    </location>
</feature>
<accession>A0A852ZIF0</accession>
<name>A0A852ZIF0_9ACTN</name>
<feature type="transmembrane region" description="Helical" evidence="2">
    <location>
        <begin position="164"/>
        <end position="185"/>
    </location>
</feature>
<evidence type="ECO:0000256" key="2">
    <source>
        <dbReference type="SAM" id="Phobius"/>
    </source>
</evidence>
<comment type="caution">
    <text evidence="3">The sequence shown here is derived from an EMBL/GenBank/DDBJ whole genome shotgun (WGS) entry which is preliminary data.</text>
</comment>